<keyword evidence="3" id="KW-1185">Reference proteome</keyword>
<dbReference type="SUPFAM" id="SSF52047">
    <property type="entry name" value="RNI-like"/>
    <property type="match status" value="1"/>
</dbReference>
<evidence type="ECO:0000313" key="2">
    <source>
        <dbReference type="EMBL" id="KZP13913.1"/>
    </source>
</evidence>
<sequence length="483" mass="53590">MAEFDGDSEPDAGFGDSTITAPINTLPNELITHIFTMGSTSEPPRVYSRTNHSLPFPLLVSSISRRWRDTAISSVPLWSRLLFTADPLVDSWMSCLFLPRSGAHPLDIRINLEHADRSAMERVLEIILPHCERWRKLFIIPWGVTDLAHTLRAFQDMSVPLLQQVEIFPYEAPYGDDKNIPVHTSHTPFFQLGAPALTSVILRRICAECGPPLANLTAFVFDYKGTLSQQHLQSIVAASPALRVLRLRLRSFAGSGQGQIHIPSLRELSLNFGDCASDDDFLLLLSLTIAPDLESLEISSLADADAPRLLLNGTQFTCCPRLQTLKLSKLYDMTLSSYHALFALFPTITSLTLLDGSLRPALPQLPALKHITYGQNPHYLTGSREEDRFVEWICGHVRGCHGTPQAMESVHTNRSAHKIRETIGCFVDVVELADGADSLRGCWDLEYEDGEIGSFASGSEDAQWDEDFYPGRGDDVEGISDSD</sequence>
<feature type="region of interest" description="Disordered" evidence="1">
    <location>
        <begin position="454"/>
        <end position="483"/>
    </location>
</feature>
<evidence type="ECO:0000313" key="3">
    <source>
        <dbReference type="Proteomes" id="UP000076532"/>
    </source>
</evidence>
<dbReference type="Proteomes" id="UP000076532">
    <property type="component" value="Unassembled WGS sequence"/>
</dbReference>
<dbReference type="OrthoDB" id="2884925at2759"/>
<proteinExistence type="predicted"/>
<protein>
    <recommendedName>
        <fullName evidence="4">F-box domain-containing protein</fullName>
    </recommendedName>
</protein>
<name>A0A166CQX5_9AGAM</name>
<evidence type="ECO:0008006" key="4">
    <source>
        <dbReference type="Google" id="ProtNLM"/>
    </source>
</evidence>
<gene>
    <name evidence="2" type="ORF">FIBSPDRAFT_1049086</name>
</gene>
<organism evidence="2 3">
    <name type="scientific">Athelia psychrophila</name>
    <dbReference type="NCBI Taxonomy" id="1759441"/>
    <lineage>
        <taxon>Eukaryota</taxon>
        <taxon>Fungi</taxon>
        <taxon>Dikarya</taxon>
        <taxon>Basidiomycota</taxon>
        <taxon>Agaricomycotina</taxon>
        <taxon>Agaricomycetes</taxon>
        <taxon>Agaricomycetidae</taxon>
        <taxon>Atheliales</taxon>
        <taxon>Atheliaceae</taxon>
        <taxon>Athelia</taxon>
    </lineage>
</organism>
<dbReference type="InterPro" id="IPR032675">
    <property type="entry name" value="LRR_dom_sf"/>
</dbReference>
<reference evidence="2 3" key="1">
    <citation type="journal article" date="2016" name="Mol. Biol. Evol.">
        <title>Comparative Genomics of Early-Diverging Mushroom-Forming Fungi Provides Insights into the Origins of Lignocellulose Decay Capabilities.</title>
        <authorList>
            <person name="Nagy L.G."/>
            <person name="Riley R."/>
            <person name="Tritt A."/>
            <person name="Adam C."/>
            <person name="Daum C."/>
            <person name="Floudas D."/>
            <person name="Sun H."/>
            <person name="Yadav J.S."/>
            <person name="Pangilinan J."/>
            <person name="Larsson K.H."/>
            <person name="Matsuura K."/>
            <person name="Barry K."/>
            <person name="Labutti K."/>
            <person name="Kuo R."/>
            <person name="Ohm R.A."/>
            <person name="Bhattacharya S.S."/>
            <person name="Shirouzu T."/>
            <person name="Yoshinaga Y."/>
            <person name="Martin F.M."/>
            <person name="Grigoriev I.V."/>
            <person name="Hibbett D.S."/>
        </authorList>
    </citation>
    <scope>NUCLEOTIDE SEQUENCE [LARGE SCALE GENOMIC DNA]</scope>
    <source>
        <strain evidence="2 3">CBS 109695</strain>
    </source>
</reference>
<dbReference type="EMBL" id="KV417625">
    <property type="protein sequence ID" value="KZP13913.1"/>
    <property type="molecule type" value="Genomic_DNA"/>
</dbReference>
<dbReference type="Gene3D" id="3.80.10.10">
    <property type="entry name" value="Ribonuclease Inhibitor"/>
    <property type="match status" value="1"/>
</dbReference>
<dbReference type="AlphaFoldDB" id="A0A166CQX5"/>
<evidence type="ECO:0000256" key="1">
    <source>
        <dbReference type="SAM" id="MobiDB-lite"/>
    </source>
</evidence>
<accession>A0A166CQX5</accession>